<evidence type="ECO:0000256" key="7">
    <source>
        <dbReference type="ARBA" id="ARBA00035140"/>
    </source>
</evidence>
<dbReference type="GO" id="GO:0003735">
    <property type="term" value="F:structural constituent of ribosome"/>
    <property type="evidence" value="ECO:0007669"/>
    <property type="project" value="TreeGrafter"/>
</dbReference>
<keyword evidence="6" id="KW-0687">Ribonucleoprotein</keyword>
<dbReference type="OrthoDB" id="274828at2759"/>
<evidence type="ECO:0000256" key="5">
    <source>
        <dbReference type="ARBA" id="ARBA00023128"/>
    </source>
</evidence>
<evidence type="ECO:0000256" key="3">
    <source>
        <dbReference type="ARBA" id="ARBA00022946"/>
    </source>
</evidence>
<comment type="caution">
    <text evidence="9">The sequence shown here is derived from an EMBL/GenBank/DDBJ whole genome shotgun (WGS) entry which is preliminary data.</text>
</comment>
<keyword evidence="4" id="KW-0689">Ribosomal protein</keyword>
<gene>
    <name evidence="9" type="ORF">AJ80_00427</name>
</gene>
<dbReference type="Pfam" id="PF10236">
    <property type="entry name" value="DAP3"/>
    <property type="match status" value="1"/>
</dbReference>
<proteinExistence type="inferred from homology"/>
<organism evidence="9 10">
    <name type="scientific">Polytolypa hystricis (strain UAMH7299)</name>
    <dbReference type="NCBI Taxonomy" id="1447883"/>
    <lineage>
        <taxon>Eukaryota</taxon>
        <taxon>Fungi</taxon>
        <taxon>Dikarya</taxon>
        <taxon>Ascomycota</taxon>
        <taxon>Pezizomycotina</taxon>
        <taxon>Eurotiomycetes</taxon>
        <taxon>Eurotiomycetidae</taxon>
        <taxon>Onygenales</taxon>
        <taxon>Onygenales incertae sedis</taxon>
        <taxon>Polytolypa</taxon>
    </lineage>
</organism>
<comment type="subcellular location">
    <subcellularLocation>
        <location evidence="1">Mitochondrion</location>
    </subcellularLocation>
</comment>
<sequence length="502" mass="54963">MASSLCWGCFSQLRPAPRTLLQLTRTKPVTAAVAVASFHTTTARYANPVKKKTTHFTRDTGPKFREARSAGSKKKKGGSKHGSRQTIAEAKALKTRIVLSNTNALEVPDMQDLTAENMVDSRLRGTVLGLPMDMIDRLRAAEAFKWTQGWSLFRRPGSLVRKETLELGRTIDAISQGEMKGQTVAKIITGERGTGKSLHLLQAMTMALLKQWVVIHVPEGQDLTMGHTSYSPLPDSNPTQYVQKDATAKLLTNIANANQPVLSKLHISQDHSAIKVPLLPNMSLHTMATMGAQSPEFAWPVFQGLWRELTATAPDANMQGLQPFKARPPMLVSADGLAHWMKDSKYFSVDYQPIHAHDLVFVNHFLSLLSSSKALPNGGMVLYATSTANSPTVSTFNIALKQLAARSAGVDPTSPEFPHLDPYEKLDARVLALFEGAAKDLDITPLGGLTRDEARGLMEYYARSGVLQEKITNEYVGEKWTIAGGGVVGELEKLGRRLRVLS</sequence>
<dbReference type="STRING" id="1447883.A0A2B7Z4V8"/>
<reference evidence="9 10" key="1">
    <citation type="submission" date="2017-10" db="EMBL/GenBank/DDBJ databases">
        <title>Comparative genomics in systemic dimorphic fungi from Ajellomycetaceae.</title>
        <authorList>
            <person name="Munoz J.F."/>
            <person name="Mcewen J.G."/>
            <person name="Clay O.K."/>
            <person name="Cuomo C.A."/>
        </authorList>
    </citation>
    <scope>NUCLEOTIDE SEQUENCE [LARGE SCALE GENOMIC DNA]</scope>
    <source>
        <strain evidence="9 10">UAMH7299</strain>
    </source>
</reference>
<dbReference type="AlphaFoldDB" id="A0A2B7Z4V8"/>
<keyword evidence="3" id="KW-0809">Transit peptide</keyword>
<evidence type="ECO:0000256" key="4">
    <source>
        <dbReference type="ARBA" id="ARBA00022980"/>
    </source>
</evidence>
<feature type="compositionally biased region" description="Basic and acidic residues" evidence="8">
    <location>
        <begin position="56"/>
        <end position="68"/>
    </location>
</feature>
<dbReference type="GO" id="GO:0005763">
    <property type="term" value="C:mitochondrial small ribosomal subunit"/>
    <property type="evidence" value="ECO:0007669"/>
    <property type="project" value="TreeGrafter"/>
</dbReference>
<evidence type="ECO:0000256" key="6">
    <source>
        <dbReference type="ARBA" id="ARBA00023274"/>
    </source>
</evidence>
<evidence type="ECO:0000313" key="9">
    <source>
        <dbReference type="EMBL" id="PGH27877.1"/>
    </source>
</evidence>
<name>A0A2B7Z4V8_POLH7</name>
<feature type="compositionally biased region" description="Basic residues" evidence="8">
    <location>
        <begin position="71"/>
        <end position="83"/>
    </location>
</feature>
<protein>
    <recommendedName>
        <fullName evidence="7">Small ribosomal subunit protein mS29</fullName>
    </recommendedName>
</protein>
<dbReference type="Proteomes" id="UP000224634">
    <property type="component" value="Unassembled WGS sequence"/>
</dbReference>
<evidence type="ECO:0000256" key="2">
    <source>
        <dbReference type="ARBA" id="ARBA00009863"/>
    </source>
</evidence>
<dbReference type="PANTHER" id="PTHR12810:SF0">
    <property type="entry name" value="SMALL RIBOSOMAL SUBUNIT PROTEIN MS29"/>
    <property type="match status" value="1"/>
</dbReference>
<comment type="similarity">
    <text evidence="2">Belongs to the mitochondrion-specific ribosomal protein mS29 family.</text>
</comment>
<dbReference type="EMBL" id="PDNA01000003">
    <property type="protein sequence ID" value="PGH27877.1"/>
    <property type="molecule type" value="Genomic_DNA"/>
</dbReference>
<evidence type="ECO:0000313" key="10">
    <source>
        <dbReference type="Proteomes" id="UP000224634"/>
    </source>
</evidence>
<keyword evidence="5" id="KW-0496">Mitochondrion</keyword>
<dbReference type="PANTHER" id="PTHR12810">
    <property type="entry name" value="MITOCHONDRIAL 28S RIBOSOMAL PROTEIN S29"/>
    <property type="match status" value="1"/>
</dbReference>
<feature type="region of interest" description="Disordered" evidence="8">
    <location>
        <begin position="51"/>
        <end position="85"/>
    </location>
</feature>
<accession>A0A2B7Z4V8</accession>
<dbReference type="InterPro" id="IPR019368">
    <property type="entry name" value="Ribosomal_mS29"/>
</dbReference>
<keyword evidence="10" id="KW-1185">Reference proteome</keyword>
<evidence type="ECO:0000256" key="8">
    <source>
        <dbReference type="SAM" id="MobiDB-lite"/>
    </source>
</evidence>
<evidence type="ECO:0000256" key="1">
    <source>
        <dbReference type="ARBA" id="ARBA00004173"/>
    </source>
</evidence>